<dbReference type="Proteomes" id="UP000515165">
    <property type="component" value="Chromosome 4"/>
</dbReference>
<organism evidence="2 3">
    <name type="scientific">Zalophus californianus</name>
    <name type="common">California sealion</name>
    <dbReference type="NCBI Taxonomy" id="9704"/>
    <lineage>
        <taxon>Eukaryota</taxon>
        <taxon>Metazoa</taxon>
        <taxon>Chordata</taxon>
        <taxon>Craniata</taxon>
        <taxon>Vertebrata</taxon>
        <taxon>Euteleostomi</taxon>
        <taxon>Mammalia</taxon>
        <taxon>Eutheria</taxon>
        <taxon>Laurasiatheria</taxon>
        <taxon>Carnivora</taxon>
        <taxon>Caniformia</taxon>
        <taxon>Pinnipedia</taxon>
        <taxon>Otariidae</taxon>
        <taxon>Zalophus</taxon>
    </lineage>
</organism>
<reference evidence="3" key="1">
    <citation type="submission" date="2025-08" db="UniProtKB">
        <authorList>
            <consortium name="RefSeq"/>
        </authorList>
    </citation>
    <scope>IDENTIFICATION</scope>
    <source>
        <tissue evidence="3">Blood</tissue>
    </source>
</reference>
<sequence>MAPSPPPYRPRTRARAPPPHVGASPSLPPPPPPPTHPLPALSSKSGFQSRWCPGFPPPPFSLPHVWPPPHAPSDCSPFKRGRAPGATRGGAAAVAALCPRHGTCPGGRRRKLDSGAAALPGERRHCGPAVGSPLHPALCGLLKNLDTLAPLAVWSQLYMDIIYAPAYFISNHTTPSSPLWLCGCSYNAQGSVQFKTFSLLLPLTRTLQLTR</sequence>
<feature type="region of interest" description="Disordered" evidence="1">
    <location>
        <begin position="1"/>
        <end position="48"/>
    </location>
</feature>
<name>A0A6J2DSI4_ZALCA</name>
<proteinExistence type="predicted"/>
<evidence type="ECO:0000313" key="2">
    <source>
        <dbReference type="Proteomes" id="UP000515165"/>
    </source>
</evidence>
<dbReference type="GeneID" id="113926638"/>
<gene>
    <name evidence="3" type="primary">LOC113926638</name>
</gene>
<evidence type="ECO:0000256" key="1">
    <source>
        <dbReference type="SAM" id="MobiDB-lite"/>
    </source>
</evidence>
<protein>
    <submittedName>
        <fullName evidence="3">Formin-like protein 5</fullName>
    </submittedName>
</protein>
<dbReference type="RefSeq" id="XP_027457627.1">
    <property type="nucleotide sequence ID" value="XM_027601826.1"/>
</dbReference>
<accession>A0A6J2DSI4</accession>
<feature type="compositionally biased region" description="Pro residues" evidence="1">
    <location>
        <begin position="16"/>
        <end position="37"/>
    </location>
</feature>
<dbReference type="AlphaFoldDB" id="A0A6J2DSI4"/>
<keyword evidence="2" id="KW-1185">Reference proteome</keyword>
<dbReference type="KEGG" id="zca:113926638"/>
<evidence type="ECO:0000313" key="3">
    <source>
        <dbReference type="RefSeq" id="XP_027457627.1"/>
    </source>
</evidence>